<organism evidence="2 3">
    <name type="scientific">Gambusia affinis</name>
    <name type="common">Western mosquitofish</name>
    <name type="synonym">Heterandria affinis</name>
    <dbReference type="NCBI Taxonomy" id="33528"/>
    <lineage>
        <taxon>Eukaryota</taxon>
        <taxon>Metazoa</taxon>
        <taxon>Chordata</taxon>
        <taxon>Craniata</taxon>
        <taxon>Vertebrata</taxon>
        <taxon>Euteleostomi</taxon>
        <taxon>Actinopterygii</taxon>
        <taxon>Neopterygii</taxon>
        <taxon>Teleostei</taxon>
        <taxon>Neoteleostei</taxon>
        <taxon>Acanthomorphata</taxon>
        <taxon>Ovalentaria</taxon>
        <taxon>Atherinomorphae</taxon>
        <taxon>Cyprinodontiformes</taxon>
        <taxon>Poeciliidae</taxon>
        <taxon>Poeciliinae</taxon>
        <taxon>Gambusia</taxon>
    </lineage>
</organism>
<sequence length="311" mass="34674">MDYGSHVVGVRPVIGGVAGQEEPMARHGCLHSVRQLWLQSEHDGREKASSSERKESQEAEELMVTKLGMGSLTDEKVKAYLSLHPQMLDEFVLESVSAETLDRWLKRKTSSRPAGLRSPSAAHGIIQLKHLNFTCVFLFNCGNLRHAEERESARGLSGLYRSLHVFERAELSLCRALHTQPTVSQTDHIYQGPTGLALCPVELLTSEATSRDMQPTEGGPEEGPGLLAIDLIFLCVYHHQQQKEEEEDLSSCDHGTSTKEVSRQYQDTNMQGVVYELNSFMEQRLDAGGDNKLLLYELSNIIKTDHNCGVN</sequence>
<gene>
    <name evidence="2" type="ORF">CCH79_00001510</name>
</gene>
<protein>
    <recommendedName>
        <fullName evidence="4">PDEase domain-containing protein</fullName>
    </recommendedName>
</protein>
<accession>A0A315VSR7</accession>
<evidence type="ECO:0008006" key="4">
    <source>
        <dbReference type="Google" id="ProtNLM"/>
    </source>
</evidence>
<feature type="region of interest" description="Disordered" evidence="1">
    <location>
        <begin position="40"/>
        <end position="59"/>
    </location>
</feature>
<comment type="caution">
    <text evidence="2">The sequence shown here is derived from an EMBL/GenBank/DDBJ whole genome shotgun (WGS) entry which is preliminary data.</text>
</comment>
<evidence type="ECO:0000256" key="1">
    <source>
        <dbReference type="SAM" id="MobiDB-lite"/>
    </source>
</evidence>
<feature type="compositionally biased region" description="Basic and acidic residues" evidence="1">
    <location>
        <begin position="40"/>
        <end position="57"/>
    </location>
</feature>
<dbReference type="AlphaFoldDB" id="A0A315VSR7"/>
<name>A0A315VSR7_GAMAF</name>
<keyword evidence="3" id="KW-1185">Reference proteome</keyword>
<evidence type="ECO:0000313" key="2">
    <source>
        <dbReference type="EMBL" id="PWA25870.1"/>
    </source>
</evidence>
<evidence type="ECO:0000313" key="3">
    <source>
        <dbReference type="Proteomes" id="UP000250572"/>
    </source>
</evidence>
<reference evidence="2 3" key="1">
    <citation type="journal article" date="2018" name="G3 (Bethesda)">
        <title>A High-Quality Reference Genome for the Invasive Mosquitofish Gambusia affinis Using a Chicago Library.</title>
        <authorList>
            <person name="Hoffberg S.L."/>
            <person name="Troendle N.J."/>
            <person name="Glenn T.C."/>
            <person name="Mahmud O."/>
            <person name="Louha S."/>
            <person name="Chalopin D."/>
            <person name="Bennetzen J.L."/>
            <person name="Mauricio R."/>
        </authorList>
    </citation>
    <scope>NUCLEOTIDE SEQUENCE [LARGE SCALE GENOMIC DNA]</scope>
    <source>
        <strain evidence="2">NE01/NJP1002.9</strain>
        <tissue evidence="2">Muscle</tissue>
    </source>
</reference>
<dbReference type="EMBL" id="NHOQ01001229">
    <property type="protein sequence ID" value="PWA25870.1"/>
    <property type="molecule type" value="Genomic_DNA"/>
</dbReference>
<dbReference type="Proteomes" id="UP000250572">
    <property type="component" value="Unassembled WGS sequence"/>
</dbReference>
<proteinExistence type="predicted"/>